<protein>
    <submittedName>
        <fullName evidence="2">Uncharacterized protein</fullName>
    </submittedName>
</protein>
<accession>A0A835D9S3</accession>
<reference evidence="2 3" key="1">
    <citation type="submission" date="2020-04" db="EMBL/GenBank/DDBJ databases">
        <title>Plant Genome Project.</title>
        <authorList>
            <person name="Zhang R.-G."/>
        </authorList>
    </citation>
    <scope>NUCLEOTIDE SEQUENCE [LARGE SCALE GENOMIC DNA]</scope>
    <source>
        <strain evidence="2">YNK0</strain>
        <tissue evidence="2">Leaf</tissue>
    </source>
</reference>
<organism evidence="2 3">
    <name type="scientific">Tetracentron sinense</name>
    <name type="common">Spur-leaf</name>
    <dbReference type="NCBI Taxonomy" id="13715"/>
    <lineage>
        <taxon>Eukaryota</taxon>
        <taxon>Viridiplantae</taxon>
        <taxon>Streptophyta</taxon>
        <taxon>Embryophyta</taxon>
        <taxon>Tracheophyta</taxon>
        <taxon>Spermatophyta</taxon>
        <taxon>Magnoliopsida</taxon>
        <taxon>Trochodendrales</taxon>
        <taxon>Trochodendraceae</taxon>
        <taxon>Tetracentron</taxon>
    </lineage>
</organism>
<name>A0A835D9S3_TETSI</name>
<keyword evidence="3" id="KW-1185">Reference proteome</keyword>
<gene>
    <name evidence="2" type="ORF">HHK36_021288</name>
</gene>
<dbReference type="Proteomes" id="UP000655225">
    <property type="component" value="Unassembled WGS sequence"/>
</dbReference>
<comment type="caution">
    <text evidence="2">The sequence shown here is derived from an EMBL/GenBank/DDBJ whole genome shotgun (WGS) entry which is preliminary data.</text>
</comment>
<dbReference type="EMBL" id="JABCRI010000015">
    <property type="protein sequence ID" value="KAF8393047.1"/>
    <property type="molecule type" value="Genomic_DNA"/>
</dbReference>
<evidence type="ECO:0000313" key="2">
    <source>
        <dbReference type="EMBL" id="KAF8393047.1"/>
    </source>
</evidence>
<feature type="region of interest" description="Disordered" evidence="1">
    <location>
        <begin position="10"/>
        <end position="39"/>
    </location>
</feature>
<evidence type="ECO:0000256" key="1">
    <source>
        <dbReference type="SAM" id="MobiDB-lite"/>
    </source>
</evidence>
<dbReference type="OrthoDB" id="690913at2759"/>
<feature type="compositionally biased region" description="Pro residues" evidence="1">
    <location>
        <begin position="16"/>
        <end position="37"/>
    </location>
</feature>
<dbReference type="AlphaFoldDB" id="A0A835D9S3"/>
<sequence>MLPSLHQLCPTTGVPVLPPPNRVPPACTPPSTPPPSPTCGSPLARMTPGLDLFVDLPLHLSSASSLPHPPVDQVNTHVMTTRTKDGIIRPRAWTITCHPIPIALLTQLQSTGNVTSHSIQYIFNPNPTMGLRCKDEVKPRVEPYKFSNQKVKNLGLKLTPMKQCLYETVKSLQEKSHHPLPSN</sequence>
<evidence type="ECO:0000313" key="3">
    <source>
        <dbReference type="Proteomes" id="UP000655225"/>
    </source>
</evidence>
<proteinExistence type="predicted"/>
<dbReference type="Gene3D" id="3.40.50.720">
    <property type="entry name" value="NAD(P)-binding Rossmann-like Domain"/>
    <property type="match status" value="1"/>
</dbReference>